<evidence type="ECO:0000313" key="8">
    <source>
        <dbReference type="EMBL" id="VDN54206.1"/>
    </source>
</evidence>
<dbReference type="Proteomes" id="UP000038040">
    <property type="component" value="Unplaced"/>
</dbReference>
<evidence type="ECO:0000313" key="11">
    <source>
        <dbReference type="WBParaSite" id="DME_0001077601-mRNA-1"/>
    </source>
</evidence>
<dbReference type="GO" id="GO:0005366">
    <property type="term" value="F:myo-inositol:proton symporter activity"/>
    <property type="evidence" value="ECO:0007669"/>
    <property type="project" value="TreeGrafter"/>
</dbReference>
<dbReference type="WBParaSite" id="DME_0001077601-mRNA-1">
    <property type="protein sequence ID" value="DME_0001077601-mRNA-1"/>
    <property type="gene ID" value="DME_0001077601"/>
</dbReference>
<reference evidence="11" key="1">
    <citation type="submission" date="2017-02" db="UniProtKB">
        <authorList>
            <consortium name="WormBaseParasite"/>
        </authorList>
    </citation>
    <scope>IDENTIFICATION</scope>
</reference>
<feature type="transmembrane region" description="Helical" evidence="6">
    <location>
        <begin position="59"/>
        <end position="77"/>
    </location>
</feature>
<reference evidence="8 10" key="2">
    <citation type="submission" date="2018-11" db="EMBL/GenBank/DDBJ databases">
        <authorList>
            <consortium name="Pathogen Informatics"/>
        </authorList>
    </citation>
    <scope>NUCLEOTIDE SEQUENCE [LARGE SCALE GENOMIC DNA]</scope>
</reference>
<evidence type="ECO:0000259" key="7">
    <source>
        <dbReference type="PROSITE" id="PS50850"/>
    </source>
</evidence>
<evidence type="ECO:0000256" key="6">
    <source>
        <dbReference type="SAM" id="Phobius"/>
    </source>
</evidence>
<comment type="subcellular location">
    <subcellularLocation>
        <location evidence="1">Membrane</location>
        <topology evidence="1">Multi-pass membrane protein</topology>
    </subcellularLocation>
</comment>
<organism evidence="9 11">
    <name type="scientific">Dracunculus medinensis</name>
    <name type="common">Guinea worm</name>
    <dbReference type="NCBI Taxonomy" id="318479"/>
    <lineage>
        <taxon>Eukaryota</taxon>
        <taxon>Metazoa</taxon>
        <taxon>Ecdysozoa</taxon>
        <taxon>Nematoda</taxon>
        <taxon>Chromadorea</taxon>
        <taxon>Rhabditida</taxon>
        <taxon>Spirurina</taxon>
        <taxon>Dracunculoidea</taxon>
        <taxon>Dracunculidae</taxon>
        <taxon>Dracunculus</taxon>
    </lineage>
</organism>
<evidence type="ECO:0000313" key="9">
    <source>
        <dbReference type="Proteomes" id="UP000038040"/>
    </source>
</evidence>
<dbReference type="PROSITE" id="PS50850">
    <property type="entry name" value="MFS"/>
    <property type="match status" value="1"/>
</dbReference>
<feature type="transmembrane region" description="Helical" evidence="6">
    <location>
        <begin position="33"/>
        <end position="53"/>
    </location>
</feature>
<dbReference type="InterPro" id="IPR036259">
    <property type="entry name" value="MFS_trans_sf"/>
</dbReference>
<keyword evidence="5 6" id="KW-0472">Membrane</keyword>
<feature type="domain" description="Major facilitator superfamily (MFS) profile" evidence="7">
    <location>
        <begin position="1"/>
        <end position="81"/>
    </location>
</feature>
<protein>
    <submittedName>
        <fullName evidence="11">MFS domain-containing protein</fullName>
    </submittedName>
</protein>
<keyword evidence="4 6" id="KW-1133">Transmembrane helix</keyword>
<dbReference type="InterPro" id="IPR050814">
    <property type="entry name" value="Myo-inositol_Transporter"/>
</dbReference>
<dbReference type="Gene3D" id="1.20.1250.20">
    <property type="entry name" value="MFS general substrate transporter like domains"/>
    <property type="match status" value="1"/>
</dbReference>
<keyword evidence="10" id="KW-1185">Reference proteome</keyword>
<evidence type="ECO:0000256" key="2">
    <source>
        <dbReference type="ARBA" id="ARBA00022448"/>
    </source>
</evidence>
<dbReference type="PANTHER" id="PTHR48020:SF12">
    <property type="entry name" value="PROTON MYO-INOSITOL COTRANSPORTER"/>
    <property type="match status" value="1"/>
</dbReference>
<dbReference type="STRING" id="318479.A0A0N4URU4"/>
<name>A0A0N4URU4_DRAME</name>
<evidence type="ECO:0000256" key="4">
    <source>
        <dbReference type="ARBA" id="ARBA00022989"/>
    </source>
</evidence>
<dbReference type="SUPFAM" id="SSF103473">
    <property type="entry name" value="MFS general substrate transporter"/>
    <property type="match status" value="1"/>
</dbReference>
<evidence type="ECO:0000313" key="10">
    <source>
        <dbReference type="Proteomes" id="UP000274756"/>
    </source>
</evidence>
<proteinExistence type="predicted"/>
<gene>
    <name evidence="8" type="ORF">DME_LOCUS4179</name>
</gene>
<dbReference type="Proteomes" id="UP000274756">
    <property type="component" value="Unassembled WGS sequence"/>
</dbReference>
<keyword evidence="2" id="KW-0813">Transport</keyword>
<dbReference type="InterPro" id="IPR020846">
    <property type="entry name" value="MFS_dom"/>
</dbReference>
<dbReference type="AlphaFoldDB" id="A0A0N4URU4"/>
<dbReference type="OrthoDB" id="6339427at2759"/>
<evidence type="ECO:0000256" key="3">
    <source>
        <dbReference type="ARBA" id="ARBA00022692"/>
    </source>
</evidence>
<evidence type="ECO:0000256" key="5">
    <source>
        <dbReference type="ARBA" id="ARBA00023136"/>
    </source>
</evidence>
<dbReference type="PANTHER" id="PTHR48020">
    <property type="entry name" value="PROTON MYO-INOSITOL COTRANSPORTER"/>
    <property type="match status" value="1"/>
</dbReference>
<evidence type="ECO:0000256" key="1">
    <source>
        <dbReference type="ARBA" id="ARBA00004141"/>
    </source>
</evidence>
<dbReference type="InterPro" id="IPR005828">
    <property type="entry name" value="MFS_sugar_transport-like"/>
</dbReference>
<dbReference type="GO" id="GO:0016324">
    <property type="term" value="C:apical plasma membrane"/>
    <property type="evidence" value="ECO:0007669"/>
    <property type="project" value="TreeGrafter"/>
</dbReference>
<dbReference type="EMBL" id="UYYG01000364">
    <property type="protein sequence ID" value="VDN54206.1"/>
    <property type="molecule type" value="Genomic_DNA"/>
</dbReference>
<accession>A0A0N4URU4</accession>
<keyword evidence="3 6" id="KW-0812">Transmembrane</keyword>
<sequence length="121" mass="14275">MRQYSGLASIPWLLNSEFYPLWARSTGCSISTFFNWFFNLIVSLTFLTLSQAITKYGIFFLYSGITAITFVFVYIFVPETKGKSIEEIELLFISKNERVKRRKKNLINAFHLVEFRYENEI</sequence>
<dbReference type="Pfam" id="PF00083">
    <property type="entry name" value="Sugar_tr"/>
    <property type="match status" value="1"/>
</dbReference>